<evidence type="ECO:0000256" key="3">
    <source>
        <dbReference type="RuleBase" id="RU004514"/>
    </source>
</evidence>
<evidence type="ECO:0000313" key="6">
    <source>
        <dbReference type="Proteomes" id="UP000719942"/>
    </source>
</evidence>
<comment type="function">
    <text evidence="2">Pyridoxal 5'-phosphate (PLP)-binding protein, which is involved in PLP homeostasis.</text>
</comment>
<keyword evidence="6" id="KW-1185">Reference proteome</keyword>
<keyword evidence="1 2" id="KW-0663">Pyridoxal phosphate</keyword>
<evidence type="ECO:0000256" key="1">
    <source>
        <dbReference type="ARBA" id="ARBA00022898"/>
    </source>
</evidence>
<dbReference type="Gene3D" id="3.20.20.10">
    <property type="entry name" value="Alanine racemase"/>
    <property type="match status" value="1"/>
</dbReference>
<evidence type="ECO:0000259" key="4">
    <source>
        <dbReference type="Pfam" id="PF01168"/>
    </source>
</evidence>
<dbReference type="CDD" id="cd00635">
    <property type="entry name" value="PLPDE_III_YBL036c_like"/>
    <property type="match status" value="1"/>
</dbReference>
<dbReference type="InterPro" id="IPR029066">
    <property type="entry name" value="PLP-binding_barrel"/>
</dbReference>
<reference evidence="5 6" key="1">
    <citation type="submission" date="2021-03" db="EMBL/GenBank/DDBJ databases">
        <title>Caproiciproducens sp. nov. isolated from feces of cow.</title>
        <authorList>
            <person name="Choi J.-Y."/>
        </authorList>
    </citation>
    <scope>NUCLEOTIDE SEQUENCE [LARGE SCALE GENOMIC DNA]</scope>
    <source>
        <strain evidence="5 6">AGMB10547</strain>
    </source>
</reference>
<dbReference type="NCBIfam" id="TIGR00044">
    <property type="entry name" value="YggS family pyridoxal phosphate-dependent enzyme"/>
    <property type="match status" value="1"/>
</dbReference>
<protein>
    <recommendedName>
        <fullName evidence="2">Pyridoxal phosphate homeostasis protein</fullName>
        <shortName evidence="2">PLP homeostasis protein</shortName>
    </recommendedName>
</protein>
<dbReference type="EMBL" id="JAGFNZ010000005">
    <property type="protein sequence ID" value="MBW7573651.1"/>
    <property type="molecule type" value="Genomic_DNA"/>
</dbReference>
<dbReference type="InterPro" id="IPR011078">
    <property type="entry name" value="PyrdxlP_homeostasis"/>
</dbReference>
<feature type="modified residue" description="N6-(pyridoxal phosphate)lysine" evidence="2">
    <location>
        <position position="48"/>
    </location>
</feature>
<comment type="caution">
    <text evidence="5">The sequence shown here is derived from an EMBL/GenBank/DDBJ whole genome shotgun (WGS) entry which is preliminary data.</text>
</comment>
<evidence type="ECO:0000313" key="5">
    <source>
        <dbReference type="EMBL" id="MBW7573651.1"/>
    </source>
</evidence>
<accession>A0ABS7DRC1</accession>
<dbReference type="PANTHER" id="PTHR10146">
    <property type="entry name" value="PROLINE SYNTHETASE CO-TRANSCRIBED BACTERIAL HOMOLOG PROTEIN"/>
    <property type="match status" value="1"/>
</dbReference>
<dbReference type="Pfam" id="PF01168">
    <property type="entry name" value="Ala_racemase_N"/>
    <property type="match status" value="1"/>
</dbReference>
<dbReference type="SUPFAM" id="SSF51419">
    <property type="entry name" value="PLP-binding barrel"/>
    <property type="match status" value="1"/>
</dbReference>
<proteinExistence type="inferred from homology"/>
<organism evidence="5 6">
    <name type="scientific">Caproiciproducens faecalis</name>
    <dbReference type="NCBI Taxonomy" id="2820301"/>
    <lineage>
        <taxon>Bacteria</taxon>
        <taxon>Bacillati</taxon>
        <taxon>Bacillota</taxon>
        <taxon>Clostridia</taxon>
        <taxon>Eubacteriales</taxon>
        <taxon>Acutalibacteraceae</taxon>
        <taxon>Caproiciproducens</taxon>
    </lineage>
</organism>
<dbReference type="HAMAP" id="MF_02087">
    <property type="entry name" value="PLP_homeostasis"/>
    <property type="match status" value="1"/>
</dbReference>
<name>A0ABS7DRC1_9FIRM</name>
<dbReference type="PANTHER" id="PTHR10146:SF14">
    <property type="entry name" value="PYRIDOXAL PHOSPHATE HOMEOSTASIS PROTEIN"/>
    <property type="match status" value="1"/>
</dbReference>
<dbReference type="InterPro" id="IPR001608">
    <property type="entry name" value="Ala_racemase_N"/>
</dbReference>
<dbReference type="Proteomes" id="UP000719942">
    <property type="component" value="Unassembled WGS sequence"/>
</dbReference>
<gene>
    <name evidence="5" type="ORF">J5W02_12605</name>
</gene>
<feature type="domain" description="Alanine racemase N-terminal" evidence="4">
    <location>
        <begin position="44"/>
        <end position="240"/>
    </location>
</feature>
<dbReference type="PIRSF" id="PIRSF004848">
    <property type="entry name" value="YBL036c_PLPDEIII"/>
    <property type="match status" value="1"/>
</dbReference>
<dbReference type="RefSeq" id="WP_219966050.1">
    <property type="nucleotide sequence ID" value="NZ_JAGFNZ010000005.1"/>
</dbReference>
<comment type="similarity">
    <text evidence="2 3">Belongs to the pyridoxal phosphate-binding protein YggS/PROSC family.</text>
</comment>
<evidence type="ECO:0000256" key="2">
    <source>
        <dbReference type="HAMAP-Rule" id="MF_02087"/>
    </source>
</evidence>
<sequence>MMEKSSSEFDRRFLDVEENLKVIRSNIAAAALKSGRQPQDITMLAATKTVPVEVINHGIALGIDHIGENKVQELCEKYESYDLAQCELQFIGHLQTNKVKNIIGKVSMIQSVDSVRLANEISRLSLSKGVTTDILIEVNIGNEPNKSGVLPTELYDLIEQTALLPSLRIRGLMAIPPAEAKMAETQGYFSKMSQYFIDIKGKKIDNVTMDYLSMGMSSDYSQAILSGANMVRIGSALFGPRIYN</sequence>